<feature type="transmembrane region" description="Helical" evidence="12">
    <location>
        <begin position="144"/>
        <end position="166"/>
    </location>
</feature>
<keyword evidence="11 12" id="KW-0472">Membrane</keyword>
<feature type="active site" evidence="12">
    <location>
        <position position="135"/>
    </location>
</feature>
<evidence type="ECO:0000256" key="6">
    <source>
        <dbReference type="ARBA" id="ARBA00022723"/>
    </source>
</evidence>
<evidence type="ECO:0000256" key="7">
    <source>
        <dbReference type="ARBA" id="ARBA00022801"/>
    </source>
</evidence>
<keyword evidence="10 12" id="KW-0482">Metalloprotease</keyword>
<feature type="transmembrane region" description="Helical" evidence="12">
    <location>
        <begin position="186"/>
        <end position="204"/>
    </location>
</feature>
<sequence length="298" mass="31139">MRRLANTLKTAALLGLLTAIVLTLGYWIGGQAGLLAALALSLGLNVATWLFSDRLALRAMRARPLSRSEAPGVHAMVAGLAAAAGQPMPRLYVSPVRQPNAFATGRGPQHAAVCVTEGLLDLLSPRELRAVLGHELAHVHNRDILLSSVAATLAGGLTMLADLAWLLPLGPDGDDGDESSPGPLGWLAMLVLGSLAATLIQLAVSRTREFAADDEGAALTGDPLSLADALEKIHAWTRRLPLPATGDVPAAAHLMIANPLSGHGLAALFSTHPPLYQRVARLHMLSAAASPNVRKVYN</sequence>
<feature type="binding site" evidence="12">
    <location>
        <position position="209"/>
    </location>
    <ligand>
        <name>Zn(2+)</name>
        <dbReference type="ChEBI" id="CHEBI:29105"/>
        <note>catalytic</note>
    </ligand>
</feature>
<accession>A0A1V0AIH0</accession>
<keyword evidence="3 12" id="KW-1003">Cell membrane</keyword>
<feature type="domain" description="Peptidase M48" evidence="13">
    <location>
        <begin position="69"/>
        <end position="283"/>
    </location>
</feature>
<evidence type="ECO:0000256" key="12">
    <source>
        <dbReference type="HAMAP-Rule" id="MF_00188"/>
    </source>
</evidence>
<proteinExistence type="inferred from homology"/>
<dbReference type="GO" id="GO:0004222">
    <property type="term" value="F:metalloendopeptidase activity"/>
    <property type="evidence" value="ECO:0007669"/>
    <property type="project" value="UniProtKB-UniRule"/>
</dbReference>
<dbReference type="KEGG" id="noa:BKM31_00715"/>
<comment type="similarity">
    <text evidence="2 12">Belongs to the peptidase M48B family.</text>
</comment>
<gene>
    <name evidence="12" type="primary">htpX</name>
    <name evidence="14" type="ORF">BKM31_00715</name>
</gene>
<dbReference type="InterPro" id="IPR001915">
    <property type="entry name" value="Peptidase_M48"/>
</dbReference>
<evidence type="ECO:0000256" key="3">
    <source>
        <dbReference type="ARBA" id="ARBA00022475"/>
    </source>
</evidence>
<dbReference type="STRING" id="1909395.BKM31_00715"/>
<dbReference type="HAMAP" id="MF_00188">
    <property type="entry name" value="Pept_M48_protease_HtpX"/>
    <property type="match status" value="1"/>
</dbReference>
<name>A0A1V0AIH0_9ACTN</name>
<keyword evidence="8 12" id="KW-0862">Zinc</keyword>
<feature type="binding site" evidence="12">
    <location>
        <position position="138"/>
    </location>
    <ligand>
        <name>Zn(2+)</name>
        <dbReference type="ChEBI" id="CHEBI:29105"/>
        <note>catalytic</note>
    </ligand>
</feature>
<keyword evidence="7 12" id="KW-0378">Hydrolase</keyword>
<evidence type="ECO:0000313" key="14">
    <source>
        <dbReference type="EMBL" id="AQZ70018.1"/>
    </source>
</evidence>
<keyword evidence="4 12" id="KW-0645">Protease</keyword>
<dbReference type="RefSeq" id="WP_080046401.1">
    <property type="nucleotide sequence ID" value="NZ_CP017717.1"/>
</dbReference>
<reference evidence="15" key="1">
    <citation type="journal article" date="2017" name="Med. Chem. Commun.">
        <title>Nonomuraea sp. ATCC 55076 harbours the largest actinomycete chromosome to date and the kistamicin biosynthetic gene cluster.</title>
        <authorList>
            <person name="Nazari B."/>
            <person name="Forneris C.C."/>
            <person name="Gibson M.I."/>
            <person name="Moon K."/>
            <person name="Schramma K.R."/>
            <person name="Seyedsayamdost M.R."/>
        </authorList>
    </citation>
    <scope>NUCLEOTIDE SEQUENCE [LARGE SCALE GENOMIC DNA]</scope>
    <source>
        <strain evidence="15">ATCC 55076</strain>
    </source>
</reference>
<feature type="transmembrane region" description="Helical" evidence="12">
    <location>
        <begin position="34"/>
        <end position="51"/>
    </location>
</feature>
<evidence type="ECO:0000259" key="13">
    <source>
        <dbReference type="Pfam" id="PF01435"/>
    </source>
</evidence>
<dbReference type="EC" id="3.4.24.-" evidence="12"/>
<evidence type="ECO:0000256" key="9">
    <source>
        <dbReference type="ARBA" id="ARBA00022989"/>
    </source>
</evidence>
<dbReference type="Proteomes" id="UP000190797">
    <property type="component" value="Chromosome"/>
</dbReference>
<dbReference type="GO" id="GO:0008270">
    <property type="term" value="F:zinc ion binding"/>
    <property type="evidence" value="ECO:0007669"/>
    <property type="project" value="UniProtKB-UniRule"/>
</dbReference>
<evidence type="ECO:0000256" key="5">
    <source>
        <dbReference type="ARBA" id="ARBA00022692"/>
    </source>
</evidence>
<evidence type="ECO:0000256" key="1">
    <source>
        <dbReference type="ARBA" id="ARBA00004651"/>
    </source>
</evidence>
<evidence type="ECO:0000256" key="2">
    <source>
        <dbReference type="ARBA" id="ARBA00009779"/>
    </source>
</evidence>
<dbReference type="OrthoDB" id="15218at2"/>
<keyword evidence="6 12" id="KW-0479">Metal-binding</keyword>
<dbReference type="AlphaFoldDB" id="A0A1V0AIH0"/>
<keyword evidence="15" id="KW-1185">Reference proteome</keyword>
<dbReference type="PANTHER" id="PTHR43221:SF1">
    <property type="entry name" value="PROTEASE HTPX"/>
    <property type="match status" value="1"/>
</dbReference>
<dbReference type="InterPro" id="IPR022919">
    <property type="entry name" value="Pept_M48_protease_HtpX"/>
</dbReference>
<keyword evidence="9 12" id="KW-1133">Transmembrane helix</keyword>
<dbReference type="EMBL" id="CP017717">
    <property type="protein sequence ID" value="AQZ70018.1"/>
    <property type="molecule type" value="Genomic_DNA"/>
</dbReference>
<dbReference type="GO" id="GO:0005886">
    <property type="term" value="C:plasma membrane"/>
    <property type="evidence" value="ECO:0007669"/>
    <property type="project" value="UniProtKB-SubCell"/>
</dbReference>
<dbReference type="GO" id="GO:0006508">
    <property type="term" value="P:proteolysis"/>
    <property type="evidence" value="ECO:0007669"/>
    <property type="project" value="UniProtKB-KW"/>
</dbReference>
<comment type="subcellular location">
    <subcellularLocation>
        <location evidence="1 12">Cell membrane</location>
        <topology evidence="1 12">Multi-pass membrane protein</topology>
    </subcellularLocation>
</comment>
<evidence type="ECO:0000256" key="11">
    <source>
        <dbReference type="ARBA" id="ARBA00023136"/>
    </source>
</evidence>
<dbReference type="PANTHER" id="PTHR43221">
    <property type="entry name" value="PROTEASE HTPX"/>
    <property type="match status" value="1"/>
</dbReference>
<evidence type="ECO:0000313" key="15">
    <source>
        <dbReference type="Proteomes" id="UP000190797"/>
    </source>
</evidence>
<evidence type="ECO:0000256" key="10">
    <source>
        <dbReference type="ARBA" id="ARBA00023049"/>
    </source>
</evidence>
<comment type="cofactor">
    <cofactor evidence="12">
        <name>Zn(2+)</name>
        <dbReference type="ChEBI" id="CHEBI:29105"/>
    </cofactor>
    <text evidence="12">Binds 1 zinc ion per subunit.</text>
</comment>
<evidence type="ECO:0000256" key="8">
    <source>
        <dbReference type="ARBA" id="ARBA00022833"/>
    </source>
</evidence>
<feature type="transmembrane region" description="Helical" evidence="12">
    <location>
        <begin position="12"/>
        <end position="28"/>
    </location>
</feature>
<protein>
    <recommendedName>
        <fullName evidence="12">Protease HtpX homolog</fullName>
        <ecNumber evidence="12">3.4.24.-</ecNumber>
    </recommendedName>
</protein>
<feature type="binding site" evidence="12">
    <location>
        <position position="134"/>
    </location>
    <ligand>
        <name>Zn(2+)</name>
        <dbReference type="ChEBI" id="CHEBI:29105"/>
        <note>catalytic</note>
    </ligand>
</feature>
<dbReference type="InterPro" id="IPR050083">
    <property type="entry name" value="HtpX_protease"/>
</dbReference>
<organism evidence="14 15">
    <name type="scientific">[Actinomadura] parvosata subsp. kistnae</name>
    <dbReference type="NCBI Taxonomy" id="1909395"/>
    <lineage>
        <taxon>Bacteria</taxon>
        <taxon>Bacillati</taxon>
        <taxon>Actinomycetota</taxon>
        <taxon>Actinomycetes</taxon>
        <taxon>Streptosporangiales</taxon>
        <taxon>Streptosporangiaceae</taxon>
        <taxon>Nonomuraea</taxon>
    </lineage>
</organism>
<keyword evidence="5 12" id="KW-0812">Transmembrane</keyword>
<evidence type="ECO:0000256" key="4">
    <source>
        <dbReference type="ARBA" id="ARBA00022670"/>
    </source>
</evidence>
<dbReference type="Pfam" id="PF01435">
    <property type="entry name" value="Peptidase_M48"/>
    <property type="match status" value="1"/>
</dbReference>
<dbReference type="Gene3D" id="3.30.2010.10">
    <property type="entry name" value="Metalloproteases ('zincins'), catalytic domain"/>
    <property type="match status" value="1"/>
</dbReference>